<evidence type="ECO:0000313" key="2">
    <source>
        <dbReference type="Proteomes" id="UP000325081"/>
    </source>
</evidence>
<keyword evidence="1" id="KW-0808">Transferase</keyword>
<dbReference type="AlphaFoldDB" id="A0A5A7QVY2"/>
<proteinExistence type="predicted"/>
<organism evidence="1 2">
    <name type="scientific">Striga asiatica</name>
    <name type="common">Asiatic witchweed</name>
    <name type="synonym">Buchnera asiatica</name>
    <dbReference type="NCBI Taxonomy" id="4170"/>
    <lineage>
        <taxon>Eukaryota</taxon>
        <taxon>Viridiplantae</taxon>
        <taxon>Streptophyta</taxon>
        <taxon>Embryophyta</taxon>
        <taxon>Tracheophyta</taxon>
        <taxon>Spermatophyta</taxon>
        <taxon>Magnoliopsida</taxon>
        <taxon>eudicotyledons</taxon>
        <taxon>Gunneridae</taxon>
        <taxon>Pentapetalae</taxon>
        <taxon>asterids</taxon>
        <taxon>lamiids</taxon>
        <taxon>Lamiales</taxon>
        <taxon>Orobanchaceae</taxon>
        <taxon>Buchnereae</taxon>
        <taxon>Striga</taxon>
    </lineage>
</organism>
<name>A0A5A7QVY2_STRAF</name>
<gene>
    <name evidence="1" type="ORF">STAS_26311</name>
</gene>
<keyword evidence="1" id="KW-0489">Methyltransferase</keyword>
<protein>
    <submittedName>
        <fullName evidence="1">Ribosomal RNA small subunit methyltransferase I</fullName>
    </submittedName>
</protein>
<reference evidence="2" key="1">
    <citation type="journal article" date="2019" name="Curr. Biol.">
        <title>Genome Sequence of Striga asiatica Provides Insight into the Evolution of Plant Parasitism.</title>
        <authorList>
            <person name="Yoshida S."/>
            <person name="Kim S."/>
            <person name="Wafula E.K."/>
            <person name="Tanskanen J."/>
            <person name="Kim Y.M."/>
            <person name="Honaas L."/>
            <person name="Yang Z."/>
            <person name="Spallek T."/>
            <person name="Conn C.E."/>
            <person name="Ichihashi Y."/>
            <person name="Cheong K."/>
            <person name="Cui S."/>
            <person name="Der J.P."/>
            <person name="Gundlach H."/>
            <person name="Jiao Y."/>
            <person name="Hori C."/>
            <person name="Ishida J.K."/>
            <person name="Kasahara H."/>
            <person name="Kiba T."/>
            <person name="Kim M.S."/>
            <person name="Koo N."/>
            <person name="Laohavisit A."/>
            <person name="Lee Y.H."/>
            <person name="Lumba S."/>
            <person name="McCourt P."/>
            <person name="Mortimer J.C."/>
            <person name="Mutuku J.M."/>
            <person name="Nomura T."/>
            <person name="Sasaki-Sekimoto Y."/>
            <person name="Seto Y."/>
            <person name="Wang Y."/>
            <person name="Wakatake T."/>
            <person name="Sakakibara H."/>
            <person name="Demura T."/>
            <person name="Yamaguchi S."/>
            <person name="Yoneyama K."/>
            <person name="Manabe R.I."/>
            <person name="Nelson D.C."/>
            <person name="Schulman A.H."/>
            <person name="Timko M.P."/>
            <person name="dePamphilis C.W."/>
            <person name="Choi D."/>
            <person name="Shirasu K."/>
        </authorList>
    </citation>
    <scope>NUCLEOTIDE SEQUENCE [LARGE SCALE GENOMIC DNA]</scope>
    <source>
        <strain evidence="2">cv. UVA1</strain>
    </source>
</reference>
<dbReference type="Proteomes" id="UP000325081">
    <property type="component" value="Unassembled WGS sequence"/>
</dbReference>
<keyword evidence="2" id="KW-1185">Reference proteome</keyword>
<dbReference type="GO" id="GO:0032259">
    <property type="term" value="P:methylation"/>
    <property type="evidence" value="ECO:0007669"/>
    <property type="project" value="UniProtKB-KW"/>
</dbReference>
<sequence length="152" mass="16482">MTTAISCSSYQRQRLRSRVQFWLNSRKDANRTEAGTADCSTERGESSVRLSIENGIGMPATVGKSAEKNSPIFVQLRPQNQLIAAEICRNPVVSKYKIDDSHRNPGSEGLYSGKSLMSSDTTVETAALSHSSASLSLFLFELPAGSPKQVAL</sequence>
<evidence type="ECO:0000313" key="1">
    <source>
        <dbReference type="EMBL" id="GER49088.1"/>
    </source>
</evidence>
<comment type="caution">
    <text evidence="1">The sequence shown here is derived from an EMBL/GenBank/DDBJ whole genome shotgun (WGS) entry which is preliminary data.</text>
</comment>
<accession>A0A5A7QVY2</accession>
<dbReference type="GO" id="GO:0008168">
    <property type="term" value="F:methyltransferase activity"/>
    <property type="evidence" value="ECO:0007669"/>
    <property type="project" value="UniProtKB-KW"/>
</dbReference>
<dbReference type="EMBL" id="BKCP01008405">
    <property type="protein sequence ID" value="GER49088.1"/>
    <property type="molecule type" value="Genomic_DNA"/>
</dbReference>